<dbReference type="InterPro" id="IPR016169">
    <property type="entry name" value="FAD-bd_PCMH_sub2"/>
</dbReference>
<dbReference type="PROSITE" id="PS51387">
    <property type="entry name" value="FAD_PCMH"/>
    <property type="match status" value="1"/>
</dbReference>
<organism evidence="8 9">
    <name type="scientific">Immersiella caudata</name>
    <dbReference type="NCBI Taxonomy" id="314043"/>
    <lineage>
        <taxon>Eukaryota</taxon>
        <taxon>Fungi</taxon>
        <taxon>Dikarya</taxon>
        <taxon>Ascomycota</taxon>
        <taxon>Pezizomycotina</taxon>
        <taxon>Sordariomycetes</taxon>
        <taxon>Sordariomycetidae</taxon>
        <taxon>Sordariales</taxon>
        <taxon>Lasiosphaeriaceae</taxon>
        <taxon>Immersiella</taxon>
    </lineage>
</organism>
<proteinExistence type="inferred from homology"/>
<dbReference type="InterPro" id="IPR050416">
    <property type="entry name" value="FAD-linked_Oxidoreductase"/>
</dbReference>
<dbReference type="InterPro" id="IPR036318">
    <property type="entry name" value="FAD-bd_PCMH-like_sf"/>
</dbReference>
<comment type="similarity">
    <text evidence="1">Belongs to the oxygen-dependent FAD-linked oxidoreductase family.</text>
</comment>
<dbReference type="Pfam" id="PF01565">
    <property type="entry name" value="FAD_binding_4"/>
    <property type="match status" value="1"/>
</dbReference>
<dbReference type="GO" id="GO:0071949">
    <property type="term" value="F:FAD binding"/>
    <property type="evidence" value="ECO:0007669"/>
    <property type="project" value="InterPro"/>
</dbReference>
<evidence type="ECO:0000256" key="3">
    <source>
        <dbReference type="ARBA" id="ARBA00022827"/>
    </source>
</evidence>
<keyword evidence="2" id="KW-0285">Flavoprotein</keyword>
<keyword evidence="3" id="KW-0274">FAD</keyword>
<evidence type="ECO:0000313" key="9">
    <source>
        <dbReference type="Proteomes" id="UP001175000"/>
    </source>
</evidence>
<keyword evidence="4" id="KW-0560">Oxidoreductase</keyword>
<evidence type="ECO:0000256" key="4">
    <source>
        <dbReference type="ARBA" id="ARBA00023002"/>
    </source>
</evidence>
<dbReference type="GO" id="GO:0016491">
    <property type="term" value="F:oxidoreductase activity"/>
    <property type="evidence" value="ECO:0007669"/>
    <property type="project" value="UniProtKB-KW"/>
</dbReference>
<reference evidence="8" key="1">
    <citation type="submission" date="2023-06" db="EMBL/GenBank/DDBJ databases">
        <title>Genome-scale phylogeny and comparative genomics of the fungal order Sordariales.</title>
        <authorList>
            <consortium name="Lawrence Berkeley National Laboratory"/>
            <person name="Hensen N."/>
            <person name="Bonometti L."/>
            <person name="Westerberg I."/>
            <person name="Brannstrom I.O."/>
            <person name="Guillou S."/>
            <person name="Cros-Aarteil S."/>
            <person name="Calhoun S."/>
            <person name="Haridas S."/>
            <person name="Kuo A."/>
            <person name="Mondo S."/>
            <person name="Pangilinan J."/>
            <person name="Riley R."/>
            <person name="Labutti K."/>
            <person name="Andreopoulos B."/>
            <person name="Lipzen A."/>
            <person name="Chen C."/>
            <person name="Yanf M."/>
            <person name="Daum C."/>
            <person name="Ng V."/>
            <person name="Clum A."/>
            <person name="Steindorff A."/>
            <person name="Ohm R."/>
            <person name="Martin F."/>
            <person name="Silar P."/>
            <person name="Natvig D."/>
            <person name="Lalanne C."/>
            <person name="Gautier V."/>
            <person name="Ament-Velasquez S.L."/>
            <person name="Kruys A."/>
            <person name="Hutchinson M.I."/>
            <person name="Powell A.J."/>
            <person name="Barry K."/>
            <person name="Miller A.N."/>
            <person name="Grigoriev I.V."/>
            <person name="Debuchy R."/>
            <person name="Gladieux P."/>
            <person name="Thoren M.H."/>
            <person name="Johannesson H."/>
        </authorList>
    </citation>
    <scope>NUCLEOTIDE SEQUENCE</scope>
    <source>
        <strain evidence="8">CBS 606.72</strain>
    </source>
</reference>
<feature type="domain" description="FAD-binding PCMH-type" evidence="7">
    <location>
        <begin position="80"/>
        <end position="252"/>
    </location>
</feature>
<feature type="region of interest" description="Disordered" evidence="5">
    <location>
        <begin position="20"/>
        <end position="41"/>
    </location>
</feature>
<dbReference type="PANTHER" id="PTHR42973:SF54">
    <property type="entry name" value="FAD-BINDING PCMH-TYPE DOMAIN-CONTAINING PROTEIN"/>
    <property type="match status" value="1"/>
</dbReference>
<dbReference type="InterPro" id="IPR016166">
    <property type="entry name" value="FAD-bd_PCMH"/>
</dbReference>
<name>A0AA39WP28_9PEZI</name>
<evidence type="ECO:0000256" key="1">
    <source>
        <dbReference type="ARBA" id="ARBA00005466"/>
    </source>
</evidence>
<dbReference type="PANTHER" id="PTHR42973">
    <property type="entry name" value="BINDING OXIDOREDUCTASE, PUTATIVE (AFU_ORTHOLOGUE AFUA_1G17690)-RELATED"/>
    <property type="match status" value="1"/>
</dbReference>
<keyword evidence="6" id="KW-0732">Signal</keyword>
<evidence type="ECO:0000256" key="2">
    <source>
        <dbReference type="ARBA" id="ARBA00022630"/>
    </source>
</evidence>
<protein>
    <recommendedName>
        <fullName evidence="7">FAD-binding PCMH-type domain-containing protein</fullName>
    </recommendedName>
</protein>
<feature type="chain" id="PRO_5041390436" description="FAD-binding PCMH-type domain-containing protein" evidence="6">
    <location>
        <begin position="23"/>
        <end position="524"/>
    </location>
</feature>
<sequence length="524" mass="56576">MRSLSLTTALVALALAVGGSAGKSNTGKSSKPPGHGPGKPKIKDVSAACNTLFTTLPNQVAFPNTTSYALSSNYWSTRQSALHPSCFLTPSSPAAVSSALKLLTSNSIPFTVKSGGHTAFPGSNINSTGITIDLRLLNTITVSPDRRTVSVGPGNHWINVTTVLDPLGLAVVGGRSADPGIGGLTLGGGISYFSGQRGWACDNVRAYEVVLASGEMVTASPTSNSDLYWSLRGGAATNLGIVTRFDLASFEQGLLWANSLVYNATLNSTLIPLFQNLTVTGLPSDPAAHTYFGFVRQPELGEYLIYSDQFHATPASSDATNVPEVFEPFAQVPALVRLPRLSNLTALLQAIQQPYGERQIWMNVAVKGTSAALLQDILPLHEEHVQRMLNSANGTRVTPYLTFQPIPVNVLDAMQVNGGNALGLTRDDGPLVIVQSATAWVSEALDWNVESSTRVFIQDVERLAKRRNLDHGFIYMNYAEDSQDVFDRYGPDNKKRLREVAKKYDPDGVLQKLWRGYFKLWYQA</sequence>
<keyword evidence="9" id="KW-1185">Reference proteome</keyword>
<dbReference type="SUPFAM" id="SSF56176">
    <property type="entry name" value="FAD-binding/transporter-associated domain-like"/>
    <property type="match status" value="1"/>
</dbReference>
<dbReference type="Gene3D" id="3.30.465.10">
    <property type="match status" value="1"/>
</dbReference>
<evidence type="ECO:0000256" key="5">
    <source>
        <dbReference type="SAM" id="MobiDB-lite"/>
    </source>
</evidence>
<accession>A0AA39WP28</accession>
<evidence type="ECO:0000313" key="8">
    <source>
        <dbReference type="EMBL" id="KAK0618962.1"/>
    </source>
</evidence>
<dbReference type="InterPro" id="IPR006094">
    <property type="entry name" value="Oxid_FAD_bind_N"/>
</dbReference>
<dbReference type="Proteomes" id="UP001175000">
    <property type="component" value="Unassembled WGS sequence"/>
</dbReference>
<gene>
    <name evidence="8" type="ORF">B0T14DRAFT_565862</name>
</gene>
<comment type="caution">
    <text evidence="8">The sequence shown here is derived from an EMBL/GenBank/DDBJ whole genome shotgun (WGS) entry which is preliminary data.</text>
</comment>
<dbReference type="EMBL" id="JAULSU010000004">
    <property type="protein sequence ID" value="KAK0618962.1"/>
    <property type="molecule type" value="Genomic_DNA"/>
</dbReference>
<dbReference type="AlphaFoldDB" id="A0AA39WP28"/>
<evidence type="ECO:0000259" key="7">
    <source>
        <dbReference type="PROSITE" id="PS51387"/>
    </source>
</evidence>
<feature type="signal peptide" evidence="6">
    <location>
        <begin position="1"/>
        <end position="22"/>
    </location>
</feature>
<evidence type="ECO:0000256" key="6">
    <source>
        <dbReference type="SAM" id="SignalP"/>
    </source>
</evidence>